<comment type="similarity">
    <text evidence="4">In the C-terminal section; belongs to the eukaryotic ribosomal protein eL40 family.</text>
</comment>
<feature type="compositionally biased region" description="Basic residues" evidence="10">
    <location>
        <begin position="155"/>
        <end position="170"/>
    </location>
</feature>
<evidence type="ECO:0000256" key="5">
    <source>
        <dbReference type="ARBA" id="ARBA00022490"/>
    </source>
</evidence>
<evidence type="ECO:0000256" key="10">
    <source>
        <dbReference type="SAM" id="MobiDB-lite"/>
    </source>
</evidence>
<evidence type="ECO:0000256" key="7">
    <source>
        <dbReference type="ARBA" id="ARBA00022980"/>
    </source>
</evidence>
<comment type="similarity">
    <text evidence="3">In the N-terminal section; belongs to the ubiquitin family.</text>
</comment>
<dbReference type="InterPro" id="IPR050158">
    <property type="entry name" value="Ubiquitin_ubiquitin-like"/>
</dbReference>
<feature type="compositionally biased region" description="Pro residues" evidence="10">
    <location>
        <begin position="258"/>
        <end position="268"/>
    </location>
</feature>
<dbReference type="PROSITE" id="PS50053">
    <property type="entry name" value="UBIQUITIN_2"/>
    <property type="match status" value="1"/>
</dbReference>
<dbReference type="Gene3D" id="3.10.20.90">
    <property type="entry name" value="Phosphatidylinositol 3-kinase Catalytic Subunit, Chain A, domain 1"/>
    <property type="match status" value="1"/>
</dbReference>
<comment type="subcellular location">
    <subcellularLocation>
        <location evidence="2">Cytoplasm</location>
    </subcellularLocation>
    <subcellularLocation>
        <location evidence="1">Nucleus</location>
    </subcellularLocation>
</comment>
<gene>
    <name evidence="12" type="ORF">SO802_033828</name>
</gene>
<evidence type="ECO:0000256" key="2">
    <source>
        <dbReference type="ARBA" id="ARBA00004496"/>
    </source>
</evidence>
<feature type="region of interest" description="Disordered" evidence="10">
    <location>
        <begin position="199"/>
        <end position="295"/>
    </location>
</feature>
<dbReference type="GO" id="GO:0005737">
    <property type="term" value="C:cytoplasm"/>
    <property type="evidence" value="ECO:0007669"/>
    <property type="project" value="UniProtKB-SubCell"/>
</dbReference>
<dbReference type="GO" id="GO:0005840">
    <property type="term" value="C:ribosome"/>
    <property type="evidence" value="ECO:0007669"/>
    <property type="project" value="UniProtKB-KW"/>
</dbReference>
<reference evidence="12 13" key="1">
    <citation type="submission" date="2024-01" db="EMBL/GenBank/DDBJ databases">
        <title>A telomere-to-telomere, gap-free genome of sweet tea (Lithocarpus litseifolius).</title>
        <authorList>
            <person name="Zhou J."/>
        </authorList>
    </citation>
    <scope>NUCLEOTIDE SEQUENCE [LARGE SCALE GENOMIC DNA]</scope>
    <source>
        <strain evidence="12">Zhou-2022a</strain>
        <tissue evidence="12">Leaf</tissue>
    </source>
</reference>
<dbReference type="Gene3D" id="4.10.1060.50">
    <property type="match status" value="1"/>
</dbReference>
<evidence type="ECO:0000313" key="13">
    <source>
        <dbReference type="Proteomes" id="UP001459277"/>
    </source>
</evidence>
<dbReference type="Pfam" id="PF00240">
    <property type="entry name" value="ubiquitin"/>
    <property type="match status" value="1"/>
</dbReference>
<organism evidence="12 13">
    <name type="scientific">Lithocarpus litseifolius</name>
    <dbReference type="NCBI Taxonomy" id="425828"/>
    <lineage>
        <taxon>Eukaryota</taxon>
        <taxon>Viridiplantae</taxon>
        <taxon>Streptophyta</taxon>
        <taxon>Embryophyta</taxon>
        <taxon>Tracheophyta</taxon>
        <taxon>Spermatophyta</taxon>
        <taxon>Magnoliopsida</taxon>
        <taxon>eudicotyledons</taxon>
        <taxon>Gunneridae</taxon>
        <taxon>Pentapetalae</taxon>
        <taxon>rosids</taxon>
        <taxon>fabids</taxon>
        <taxon>Fagales</taxon>
        <taxon>Fagaceae</taxon>
        <taxon>Lithocarpus</taxon>
    </lineage>
</organism>
<proteinExistence type="inferred from homology"/>
<keyword evidence="13" id="KW-1185">Reference proteome</keyword>
<evidence type="ECO:0000256" key="4">
    <source>
        <dbReference type="ARBA" id="ARBA00010570"/>
    </source>
</evidence>
<keyword evidence="7" id="KW-0689">Ribosomal protein</keyword>
<evidence type="ECO:0000256" key="6">
    <source>
        <dbReference type="ARBA" id="ARBA00022499"/>
    </source>
</evidence>
<feature type="compositionally biased region" description="Basic and acidic residues" evidence="10">
    <location>
        <begin position="500"/>
        <end position="510"/>
    </location>
</feature>
<dbReference type="InterPro" id="IPR001975">
    <property type="entry name" value="Ribosomal_eL40_dom"/>
</dbReference>
<evidence type="ECO:0000256" key="1">
    <source>
        <dbReference type="ARBA" id="ARBA00004123"/>
    </source>
</evidence>
<evidence type="ECO:0000259" key="11">
    <source>
        <dbReference type="PROSITE" id="PS50053"/>
    </source>
</evidence>
<dbReference type="GO" id="GO:0003729">
    <property type="term" value="F:mRNA binding"/>
    <property type="evidence" value="ECO:0007669"/>
    <property type="project" value="UniProtKB-ARBA"/>
</dbReference>
<dbReference type="GO" id="GO:0003735">
    <property type="term" value="F:structural constituent of ribosome"/>
    <property type="evidence" value="ECO:0007669"/>
    <property type="project" value="InterPro"/>
</dbReference>
<comment type="caution">
    <text evidence="12">The sequence shown here is derived from an EMBL/GenBank/DDBJ whole genome shotgun (WGS) entry which is preliminary data.</text>
</comment>
<dbReference type="SUPFAM" id="SSF54236">
    <property type="entry name" value="Ubiquitin-like"/>
    <property type="match status" value="1"/>
</dbReference>
<feature type="region of interest" description="Disordered" evidence="10">
    <location>
        <begin position="146"/>
        <end position="182"/>
    </location>
</feature>
<dbReference type="Pfam" id="PF01020">
    <property type="entry name" value="Ribosomal_L40e"/>
    <property type="match status" value="1"/>
</dbReference>
<dbReference type="AlphaFoldDB" id="A0AAW2BFT9"/>
<feature type="region of interest" description="Disordered" evidence="10">
    <location>
        <begin position="482"/>
        <end position="510"/>
    </location>
</feature>
<evidence type="ECO:0000313" key="12">
    <source>
        <dbReference type="EMBL" id="KAK9984303.1"/>
    </source>
</evidence>
<dbReference type="Proteomes" id="UP001459277">
    <property type="component" value="Unassembled WGS sequence"/>
</dbReference>
<evidence type="ECO:0000256" key="3">
    <source>
        <dbReference type="ARBA" id="ARBA00008373"/>
    </source>
</evidence>
<keyword evidence="9" id="KW-0687">Ribonucleoprotein</keyword>
<dbReference type="InterPro" id="IPR000626">
    <property type="entry name" value="Ubiquitin-like_dom"/>
</dbReference>
<keyword evidence="8" id="KW-0539">Nucleus</keyword>
<dbReference type="PRINTS" id="PR00348">
    <property type="entry name" value="UBIQUITIN"/>
</dbReference>
<feature type="compositionally biased region" description="Low complexity" evidence="10">
    <location>
        <begin position="214"/>
        <end position="242"/>
    </location>
</feature>
<dbReference type="InterPro" id="IPR038587">
    <property type="entry name" value="Ribosomal_eL40_sf"/>
</dbReference>
<evidence type="ECO:0000256" key="8">
    <source>
        <dbReference type="ARBA" id="ARBA00023242"/>
    </source>
</evidence>
<dbReference type="Pfam" id="PF03108">
    <property type="entry name" value="DBD_Tnp_Mut"/>
    <property type="match status" value="1"/>
</dbReference>
<feature type="domain" description="Ubiquitin-like" evidence="11">
    <location>
        <begin position="294"/>
        <end position="335"/>
    </location>
</feature>
<dbReference type="InterPro" id="IPR029071">
    <property type="entry name" value="Ubiquitin-like_domsf"/>
</dbReference>
<dbReference type="GO" id="GO:0005634">
    <property type="term" value="C:nucleus"/>
    <property type="evidence" value="ECO:0007669"/>
    <property type="project" value="UniProtKB-SubCell"/>
</dbReference>
<evidence type="ECO:0000256" key="9">
    <source>
        <dbReference type="ARBA" id="ARBA00023274"/>
    </source>
</evidence>
<dbReference type="GO" id="GO:0006412">
    <property type="term" value="P:translation"/>
    <property type="evidence" value="ECO:0007669"/>
    <property type="project" value="InterPro"/>
</dbReference>
<dbReference type="InterPro" id="IPR004332">
    <property type="entry name" value="Transposase_MuDR"/>
</dbReference>
<dbReference type="InterPro" id="IPR019956">
    <property type="entry name" value="Ubiquitin_dom"/>
</dbReference>
<keyword evidence="5" id="KW-0963">Cytoplasm</keyword>
<protein>
    <recommendedName>
        <fullName evidence="11">Ubiquitin-like domain-containing protein</fullName>
    </recommendedName>
</protein>
<dbReference type="EMBL" id="JAZDWU010000012">
    <property type="protein sequence ID" value="KAK9984303.1"/>
    <property type="molecule type" value="Genomic_DNA"/>
</dbReference>
<keyword evidence="6" id="KW-1017">Isopeptide bond</keyword>
<dbReference type="PANTHER" id="PTHR10666">
    <property type="entry name" value="UBIQUITIN"/>
    <property type="match status" value="1"/>
</dbReference>
<dbReference type="GO" id="GO:1990904">
    <property type="term" value="C:ribonucleoprotein complex"/>
    <property type="evidence" value="ECO:0007669"/>
    <property type="project" value="UniProtKB-KW"/>
</dbReference>
<accession>A0AAW2BFT9</accession>
<name>A0AAW2BFT9_9ROSI</name>
<sequence length="718" mass="81001">MTITLQDVEVRMGVPVASLPVVGYTVVGMGEVSTHMSCDEASTPGIAFRSTCYQFGMKQGIPDDVDTSIELHKITLQGKHEKNWVEEHAAHIVEWATHAIIVDAPPFHGEMSYNDVYMVWFRPRTVRHITKATSYWDTLRPTSGWCPTSAQHPTSSRRHTPVPTSSRRHTPVPDHTMEEASQTADEMCLDTGYDMGSMAHDDAGPSHTFAHGDTSWSPSTSSSGSPLPTTCTSPPPTTSTAPADVRGRDEMRFMPTPGAVPIPTPPPEASHIEDRPRRPQRTRTHPPDCGIGHGIPPDQQRLIFARKQLEDGHTLADYNIQKESAIAHLVLRLRGGIIEPSLMQLARKYNQDKMICRKTVMDFHHFYVYYDGETYYHDLHGLSYQGSNQKQKYVKVKRGIGLMNLQRRILKVMGLNQSRHNISIVYRAPQLVVGTQVFYNSLQLSGGTKVRRMWEVVEQMVVKGFVASKLYVTVEPTIVEAGEGDGHGSEPWQTFPHVNSTKEEEGHQEVHDGEHLFHDELHGGTSENEDDHGLGDDATHFDVTRDDFEEFLDTMGDHEDVDHIEDVVVEENRDTCPLPDPTPEWFANNTWDNMFDPSPVMQAEVSSSMLGEQPVKGMVFATKLAVRHALTWYALRENFSFKTEHSDSERLMVNCEDDSCLWSVRAICCKGDNVWKIAKCKGPHTCHKIQNAHDGRMIDSVFLAYILERYIRETLRIR</sequence>